<dbReference type="InterPro" id="IPR000160">
    <property type="entry name" value="GGDEF_dom"/>
</dbReference>
<keyword evidence="3" id="KW-0472">Membrane</keyword>
<dbReference type="NCBIfam" id="TIGR00254">
    <property type="entry name" value="GGDEF"/>
    <property type="match status" value="1"/>
</dbReference>
<dbReference type="SMART" id="SM00267">
    <property type="entry name" value="GGDEF"/>
    <property type="match status" value="1"/>
</dbReference>
<evidence type="ECO:0000313" key="6">
    <source>
        <dbReference type="Proteomes" id="UP000526233"/>
    </source>
</evidence>
<dbReference type="InterPro" id="IPR043128">
    <property type="entry name" value="Rev_trsase/Diguanyl_cyclase"/>
</dbReference>
<organism evidence="5 6">
    <name type="scientific">Brucella pseudogrignonensis</name>
    <dbReference type="NCBI Taxonomy" id="419475"/>
    <lineage>
        <taxon>Bacteria</taxon>
        <taxon>Pseudomonadati</taxon>
        <taxon>Pseudomonadota</taxon>
        <taxon>Alphaproteobacteria</taxon>
        <taxon>Hyphomicrobiales</taxon>
        <taxon>Brucellaceae</taxon>
        <taxon>Brucella/Ochrobactrum group</taxon>
        <taxon>Brucella</taxon>
    </lineage>
</organism>
<feature type="transmembrane region" description="Helical" evidence="3">
    <location>
        <begin position="152"/>
        <end position="170"/>
    </location>
</feature>
<dbReference type="Gene3D" id="3.30.70.270">
    <property type="match status" value="1"/>
</dbReference>
<dbReference type="RefSeq" id="WP_171380278.1">
    <property type="nucleotide sequence ID" value="NZ_JBLZNL010000005.1"/>
</dbReference>
<feature type="domain" description="GGDEF" evidence="4">
    <location>
        <begin position="245"/>
        <end position="378"/>
    </location>
</feature>
<reference evidence="5 6" key="1">
    <citation type="submission" date="2018-11" db="EMBL/GenBank/DDBJ databases">
        <title>Genome sequencing and analysis.</title>
        <authorList>
            <person name="Huang Y.-T."/>
        </authorList>
    </citation>
    <scope>NUCLEOTIDE SEQUENCE [LARGE SCALE GENOMIC DNA]</scope>
    <source>
        <strain evidence="5 6">SHIN</strain>
    </source>
</reference>
<dbReference type="InterPro" id="IPR029787">
    <property type="entry name" value="Nucleotide_cyclase"/>
</dbReference>
<dbReference type="EMBL" id="PKQI01000004">
    <property type="protein sequence ID" value="NNV23039.1"/>
    <property type="molecule type" value="Genomic_DNA"/>
</dbReference>
<keyword evidence="3" id="KW-1133">Transmembrane helix</keyword>
<feature type="transmembrane region" description="Helical" evidence="3">
    <location>
        <begin position="60"/>
        <end position="82"/>
    </location>
</feature>
<comment type="caution">
    <text evidence="5">The sequence shown here is derived from an EMBL/GenBank/DDBJ whole genome shotgun (WGS) entry which is preliminary data.</text>
</comment>
<dbReference type="InterPro" id="IPR050469">
    <property type="entry name" value="Diguanylate_Cyclase"/>
</dbReference>
<dbReference type="PANTHER" id="PTHR45138:SF9">
    <property type="entry name" value="DIGUANYLATE CYCLASE DGCM-RELATED"/>
    <property type="match status" value="1"/>
</dbReference>
<dbReference type="Proteomes" id="UP000526233">
    <property type="component" value="Unassembled WGS sequence"/>
</dbReference>
<dbReference type="GO" id="GO:0052621">
    <property type="term" value="F:diguanylate cyclase activity"/>
    <property type="evidence" value="ECO:0007669"/>
    <property type="project" value="UniProtKB-EC"/>
</dbReference>
<evidence type="ECO:0000256" key="3">
    <source>
        <dbReference type="SAM" id="Phobius"/>
    </source>
</evidence>
<name>A0A7Y3WZA2_9HYPH</name>
<sequence length="381" mass="40863">MELDQNTLFFAAGVCSLAVALTILTVWYQNRWDRFLLWGCLGMIVLGVGSVFYYSSDLALAPSSIIAFSVMTCGFMLLLVGANTVSKIPVPTSLLVVATAIMTVVIITPIMIGYAGIGIAIFNILAAIILTRIGIAFMSVYHEAPVPVSGMVGLYFLTAVSFVLCALVIVADQQWTMRTIPSNWAEDLNAVMAIIGITGIGALSLSFTQARIAKRHANEARIDSLTGLLNRRAVFSLLATTPLKAGDAAIAFDLDGFKAINDTHGHAAGDRVLEEFANILRSLVGESGLTARLGGEEFLVVIRDMSNFRALSIAEAIRDRLSACSFDGNVGPFQTTTSAGIAFFTLADREFDVVFQRADAALYRAKGLGRNRVCTELQVVA</sequence>
<dbReference type="AlphaFoldDB" id="A0A7Y3WZA2"/>
<feature type="transmembrane region" description="Helical" evidence="3">
    <location>
        <begin position="35"/>
        <end position="54"/>
    </location>
</feature>
<dbReference type="PROSITE" id="PS50887">
    <property type="entry name" value="GGDEF"/>
    <property type="match status" value="1"/>
</dbReference>
<feature type="transmembrane region" description="Helical" evidence="3">
    <location>
        <begin position="120"/>
        <end position="140"/>
    </location>
</feature>
<evidence type="ECO:0000256" key="2">
    <source>
        <dbReference type="ARBA" id="ARBA00034247"/>
    </source>
</evidence>
<dbReference type="CDD" id="cd01949">
    <property type="entry name" value="GGDEF"/>
    <property type="match status" value="1"/>
</dbReference>
<comment type="catalytic activity">
    <reaction evidence="2">
        <text>2 GTP = 3',3'-c-di-GMP + 2 diphosphate</text>
        <dbReference type="Rhea" id="RHEA:24898"/>
        <dbReference type="ChEBI" id="CHEBI:33019"/>
        <dbReference type="ChEBI" id="CHEBI:37565"/>
        <dbReference type="ChEBI" id="CHEBI:58805"/>
        <dbReference type="EC" id="2.7.7.65"/>
    </reaction>
</comment>
<keyword evidence="3" id="KW-0812">Transmembrane</keyword>
<proteinExistence type="predicted"/>
<gene>
    <name evidence="5" type="ORF">EHE22_21790</name>
</gene>
<evidence type="ECO:0000313" key="5">
    <source>
        <dbReference type="EMBL" id="NNV23039.1"/>
    </source>
</evidence>
<feature type="transmembrane region" description="Helical" evidence="3">
    <location>
        <begin position="190"/>
        <end position="208"/>
    </location>
</feature>
<dbReference type="EC" id="2.7.7.65" evidence="1"/>
<protein>
    <recommendedName>
        <fullName evidence="1">diguanylate cyclase</fullName>
        <ecNumber evidence="1">2.7.7.65</ecNumber>
    </recommendedName>
</protein>
<accession>A0A7Y3WZA2</accession>
<feature type="transmembrane region" description="Helical" evidence="3">
    <location>
        <begin position="6"/>
        <end position="28"/>
    </location>
</feature>
<dbReference type="SUPFAM" id="SSF55073">
    <property type="entry name" value="Nucleotide cyclase"/>
    <property type="match status" value="1"/>
</dbReference>
<dbReference type="PANTHER" id="PTHR45138">
    <property type="entry name" value="REGULATORY COMPONENTS OF SENSORY TRANSDUCTION SYSTEM"/>
    <property type="match status" value="1"/>
</dbReference>
<feature type="transmembrane region" description="Helical" evidence="3">
    <location>
        <begin position="94"/>
        <end position="114"/>
    </location>
</feature>
<dbReference type="Pfam" id="PF00990">
    <property type="entry name" value="GGDEF"/>
    <property type="match status" value="1"/>
</dbReference>
<evidence type="ECO:0000259" key="4">
    <source>
        <dbReference type="PROSITE" id="PS50887"/>
    </source>
</evidence>
<evidence type="ECO:0000256" key="1">
    <source>
        <dbReference type="ARBA" id="ARBA00012528"/>
    </source>
</evidence>